<dbReference type="Gene3D" id="3.40.50.150">
    <property type="entry name" value="Vaccinia Virus protein VP39"/>
    <property type="match status" value="1"/>
</dbReference>
<dbReference type="AlphaFoldDB" id="A0A2K8MIS7"/>
<dbReference type="GO" id="GO:0032259">
    <property type="term" value="P:methylation"/>
    <property type="evidence" value="ECO:0007669"/>
    <property type="project" value="UniProtKB-KW"/>
</dbReference>
<dbReference type="InterPro" id="IPR029063">
    <property type="entry name" value="SAM-dependent_MTases_sf"/>
</dbReference>
<evidence type="ECO:0000313" key="2">
    <source>
        <dbReference type="EMBL" id="ATY33788.1"/>
    </source>
</evidence>
<keyword evidence="2" id="KW-0489">Methyltransferase</keyword>
<dbReference type="GO" id="GO:0008757">
    <property type="term" value="F:S-adenosylmethionine-dependent methyltransferase activity"/>
    <property type="evidence" value="ECO:0007669"/>
    <property type="project" value="InterPro"/>
</dbReference>
<dbReference type="Pfam" id="PF08241">
    <property type="entry name" value="Methyltransf_11"/>
    <property type="match status" value="1"/>
</dbReference>
<name>A0A2K8MIS7_9SPHN</name>
<dbReference type="RefSeq" id="WP_100283585.1">
    <property type="nucleotide sequence ID" value="NZ_CP024923.1"/>
</dbReference>
<reference evidence="2 3" key="1">
    <citation type="submission" date="2017-11" db="EMBL/GenBank/DDBJ databases">
        <title>Complete genome sequence of Sphingomonas sp. Strain Cra20, a psychrotolerant potential plant growth promoting rhizobacteria.</title>
        <authorList>
            <person name="Luo Y."/>
        </authorList>
    </citation>
    <scope>NUCLEOTIDE SEQUENCE [LARGE SCALE GENOMIC DNA]</scope>
    <source>
        <strain evidence="2 3">Cra20</strain>
    </source>
</reference>
<dbReference type="CDD" id="cd02440">
    <property type="entry name" value="AdoMet_MTases"/>
    <property type="match status" value="1"/>
</dbReference>
<dbReference type="KEGG" id="sphc:CVN68_19005"/>
<dbReference type="InterPro" id="IPR013216">
    <property type="entry name" value="Methyltransf_11"/>
</dbReference>
<keyword evidence="3" id="KW-1185">Reference proteome</keyword>
<dbReference type="PANTHER" id="PTHR43591:SF57">
    <property type="entry name" value="METHYLTRANSFERASE DOMAIN-CONTAINING PROTEIN-RELATED"/>
    <property type="match status" value="1"/>
</dbReference>
<dbReference type="PANTHER" id="PTHR43591">
    <property type="entry name" value="METHYLTRANSFERASE"/>
    <property type="match status" value="1"/>
</dbReference>
<evidence type="ECO:0000313" key="3">
    <source>
        <dbReference type="Proteomes" id="UP000229081"/>
    </source>
</evidence>
<dbReference type="OrthoDB" id="9777830at2"/>
<sequence>MRRMNDPDRWNEMAKHYEETAHPFTAPFAEAALARIKVTPQTRLLDVATGTGALALAAARAGAQVLATDFSSGMVARVAAHGLLNLEGRTMDGQALDLPDASFDAVFSVFGVMMFPDWRKGLAEMARVTRPGGHGVVATWQSQGAATHLLLGQVVRALFPDREWRTGLPEGLTMLGDPEQLSTEMVAAGFGAPGIETMTHDYLLRMTNLDPETQFGLSEDWATLRPQDQKAVIDEVRRRADGREVLPIPSTALIALAIRPDV</sequence>
<dbReference type="EMBL" id="CP024923">
    <property type="protein sequence ID" value="ATY33788.1"/>
    <property type="molecule type" value="Genomic_DNA"/>
</dbReference>
<proteinExistence type="predicted"/>
<evidence type="ECO:0000259" key="1">
    <source>
        <dbReference type="Pfam" id="PF08241"/>
    </source>
</evidence>
<feature type="domain" description="Methyltransferase type 11" evidence="1">
    <location>
        <begin position="45"/>
        <end position="135"/>
    </location>
</feature>
<dbReference type="Proteomes" id="UP000229081">
    <property type="component" value="Chromosome"/>
</dbReference>
<gene>
    <name evidence="2" type="ORF">CVN68_19005</name>
</gene>
<dbReference type="SUPFAM" id="SSF53335">
    <property type="entry name" value="S-adenosyl-L-methionine-dependent methyltransferases"/>
    <property type="match status" value="1"/>
</dbReference>
<keyword evidence="2" id="KW-0808">Transferase</keyword>
<organism evidence="2 3">
    <name type="scientific">Sphingomonas psychrotolerans</name>
    <dbReference type="NCBI Taxonomy" id="1327635"/>
    <lineage>
        <taxon>Bacteria</taxon>
        <taxon>Pseudomonadati</taxon>
        <taxon>Pseudomonadota</taxon>
        <taxon>Alphaproteobacteria</taxon>
        <taxon>Sphingomonadales</taxon>
        <taxon>Sphingomonadaceae</taxon>
        <taxon>Sphingomonas</taxon>
    </lineage>
</organism>
<accession>A0A2K8MIS7</accession>
<protein>
    <submittedName>
        <fullName evidence="2">Class I SAM-dependent methyltransferase</fullName>
    </submittedName>
</protein>